<accession>A0ABU4G122</accession>
<proteinExistence type="predicted"/>
<dbReference type="Pfam" id="PF20316">
    <property type="entry name" value="DUF6612"/>
    <property type="match status" value="1"/>
</dbReference>
<keyword evidence="2" id="KW-0732">Signal</keyword>
<protein>
    <recommendedName>
        <fullName evidence="5">Lipoprotein</fullName>
    </recommendedName>
</protein>
<feature type="chain" id="PRO_5045372029" description="Lipoprotein" evidence="2">
    <location>
        <begin position="22"/>
        <end position="298"/>
    </location>
</feature>
<evidence type="ECO:0000256" key="1">
    <source>
        <dbReference type="SAM" id="MobiDB-lite"/>
    </source>
</evidence>
<feature type="region of interest" description="Disordered" evidence="1">
    <location>
        <begin position="21"/>
        <end position="45"/>
    </location>
</feature>
<dbReference type="Gene3D" id="2.50.20.20">
    <property type="match status" value="1"/>
</dbReference>
<keyword evidence="4" id="KW-1185">Reference proteome</keyword>
<dbReference type="PROSITE" id="PS51257">
    <property type="entry name" value="PROKAR_LIPOPROTEIN"/>
    <property type="match status" value="1"/>
</dbReference>
<dbReference type="Proteomes" id="UP001280629">
    <property type="component" value="Unassembled WGS sequence"/>
</dbReference>
<dbReference type="RefSeq" id="WP_317935642.1">
    <property type="nucleotide sequence ID" value="NZ_JAUBDH010000004.1"/>
</dbReference>
<dbReference type="EMBL" id="JAUBDH010000004">
    <property type="protein sequence ID" value="MDW0110102.1"/>
    <property type="molecule type" value="Genomic_DNA"/>
</dbReference>
<feature type="compositionally biased region" description="Basic and acidic residues" evidence="1">
    <location>
        <begin position="25"/>
        <end position="45"/>
    </location>
</feature>
<organism evidence="3 4">
    <name type="scientific">Sporosarcina aquimarina</name>
    <dbReference type="NCBI Taxonomy" id="114975"/>
    <lineage>
        <taxon>Bacteria</taxon>
        <taxon>Bacillati</taxon>
        <taxon>Bacillota</taxon>
        <taxon>Bacilli</taxon>
        <taxon>Bacillales</taxon>
        <taxon>Caryophanaceae</taxon>
        <taxon>Sporosarcina</taxon>
    </lineage>
</organism>
<evidence type="ECO:0000313" key="3">
    <source>
        <dbReference type="EMBL" id="MDW0110102.1"/>
    </source>
</evidence>
<feature type="signal peptide" evidence="2">
    <location>
        <begin position="1"/>
        <end position="21"/>
    </location>
</feature>
<evidence type="ECO:0000256" key="2">
    <source>
        <dbReference type="SAM" id="SignalP"/>
    </source>
</evidence>
<sequence length="298" mass="33302">MNKWTKGAAAALLALALSACGTSSEPEKSVEAQGDTGKKTEVSKKEPVTAENIFKKSMEASESMNSMHADFAITQNLKITGEEEMSMKNDLSIMLDIVNEPEGLHQKVTSEGDAEGSMDIEMYGAKGELYMQMPDMNGSWMAVPPEMQGELIEGMNSSNAMMDLEVFEDFRKKFTVEEEKNEYILKLDASGEEFQELLHELMNQGAMAGQEFGDEDAIENIDVRKIELSLHIDKETYYTNSLDMILDAVMDMEGFQAEINQTIHVEMSKMNELEEIIIPDEVRNNAFDMEGNPVVESE</sequence>
<comment type="caution">
    <text evidence="3">The sequence shown here is derived from an EMBL/GenBank/DDBJ whole genome shotgun (WGS) entry which is preliminary data.</text>
</comment>
<name>A0ABU4G122_9BACL</name>
<gene>
    <name evidence="3" type="ORF">QT716_08530</name>
</gene>
<dbReference type="InterPro" id="IPR046720">
    <property type="entry name" value="DUF6612"/>
</dbReference>
<evidence type="ECO:0008006" key="5">
    <source>
        <dbReference type="Google" id="ProtNLM"/>
    </source>
</evidence>
<evidence type="ECO:0000313" key="4">
    <source>
        <dbReference type="Proteomes" id="UP001280629"/>
    </source>
</evidence>
<reference evidence="3 4" key="1">
    <citation type="submission" date="2023-06" db="EMBL/GenBank/DDBJ databases">
        <title>Sporosarcina sp. nov., isolated from Korean traditional fermented seafood 'Jeotgal'.</title>
        <authorList>
            <person name="Yang A.-I."/>
            <person name="Shin N.-R."/>
        </authorList>
    </citation>
    <scope>NUCLEOTIDE SEQUENCE [LARGE SCALE GENOMIC DNA]</scope>
    <source>
        <strain evidence="3 4">KCTC3840</strain>
    </source>
</reference>